<accession>A0ABX1RKG8</accession>
<name>A0ABX1RKG8_9PSEU</name>
<dbReference type="Proteomes" id="UP001296706">
    <property type="component" value="Unassembled WGS sequence"/>
</dbReference>
<keyword evidence="2" id="KW-1185">Reference proteome</keyword>
<evidence type="ECO:0000313" key="1">
    <source>
        <dbReference type="EMBL" id="NMH79885.1"/>
    </source>
</evidence>
<protein>
    <submittedName>
        <fullName evidence="1">Uncharacterized protein</fullName>
    </submittedName>
</protein>
<organism evidence="1 2">
    <name type="scientific">Pseudonocardia xinjiangensis</name>
    <dbReference type="NCBI Taxonomy" id="75289"/>
    <lineage>
        <taxon>Bacteria</taxon>
        <taxon>Bacillati</taxon>
        <taxon>Actinomycetota</taxon>
        <taxon>Actinomycetes</taxon>
        <taxon>Pseudonocardiales</taxon>
        <taxon>Pseudonocardiaceae</taxon>
        <taxon>Pseudonocardia</taxon>
    </lineage>
</organism>
<proteinExistence type="predicted"/>
<evidence type="ECO:0000313" key="2">
    <source>
        <dbReference type="Proteomes" id="UP001296706"/>
    </source>
</evidence>
<dbReference type="RefSeq" id="WP_169397948.1">
    <property type="nucleotide sequence ID" value="NZ_BAAAJH010000017.1"/>
</dbReference>
<reference evidence="1 2" key="1">
    <citation type="submission" date="2020-04" db="EMBL/GenBank/DDBJ databases">
        <authorList>
            <person name="Klaysubun C."/>
            <person name="Duangmal K."/>
            <person name="Lipun K."/>
        </authorList>
    </citation>
    <scope>NUCLEOTIDE SEQUENCE [LARGE SCALE GENOMIC DNA]</scope>
    <source>
        <strain evidence="1 2">JCM 11839</strain>
    </source>
</reference>
<gene>
    <name evidence="1" type="ORF">HF577_22685</name>
</gene>
<dbReference type="EMBL" id="JAAXKY010000081">
    <property type="protein sequence ID" value="NMH79885.1"/>
    <property type="molecule type" value="Genomic_DNA"/>
</dbReference>
<sequence>MIAVIVAGVGVMVAIAIAVGIIDNVHARSWREVAAERRREWEARQPEYHGVDDHDAESWDED</sequence>
<comment type="caution">
    <text evidence="1">The sequence shown here is derived from an EMBL/GenBank/DDBJ whole genome shotgun (WGS) entry which is preliminary data.</text>
</comment>